<comment type="subcellular location">
    <subcellularLocation>
        <location evidence="1">Cell membrane</location>
        <topology evidence="1">Multi-pass membrane protein</topology>
    </subcellularLocation>
</comment>
<dbReference type="Proteomes" id="UP000095412">
    <property type="component" value="Unassembled WGS sequence"/>
</dbReference>
<keyword evidence="4 8" id="KW-1003">Cell membrane</keyword>
<dbReference type="GO" id="GO:0032217">
    <property type="term" value="F:riboflavin transmembrane transporter activity"/>
    <property type="evidence" value="ECO:0007669"/>
    <property type="project" value="UniProtKB-UniRule"/>
</dbReference>
<dbReference type="EMBL" id="FMPG01000006">
    <property type="protein sequence ID" value="SCT03676.1"/>
    <property type="molecule type" value="Genomic_DNA"/>
</dbReference>
<evidence type="ECO:0000256" key="2">
    <source>
        <dbReference type="ARBA" id="ARBA00005540"/>
    </source>
</evidence>
<evidence type="ECO:0000256" key="9">
    <source>
        <dbReference type="SAM" id="Phobius"/>
    </source>
</evidence>
<evidence type="ECO:0000256" key="5">
    <source>
        <dbReference type="ARBA" id="ARBA00022692"/>
    </source>
</evidence>
<proteinExistence type="inferred from homology"/>
<reference evidence="11 12" key="2">
    <citation type="submission" date="2016-09" db="EMBL/GenBank/DDBJ databases">
        <authorList>
            <consortium name="Pathogen Informatics"/>
            <person name="Sun Q."/>
            <person name="Inoue M."/>
        </authorList>
    </citation>
    <scope>NUCLEOTIDE SEQUENCE [LARGE SCALE GENOMIC DNA]</scope>
    <source>
        <strain evidence="11 12">82C</strain>
    </source>
</reference>
<evidence type="ECO:0000256" key="3">
    <source>
        <dbReference type="ARBA" id="ARBA00022448"/>
    </source>
</evidence>
<keyword evidence="12" id="KW-1185">Reference proteome</keyword>
<organism evidence="10 13">
    <name type="scientific">Staphylococcus caeli</name>
    <dbReference type="NCBI Taxonomy" id="2201815"/>
    <lineage>
        <taxon>Bacteria</taxon>
        <taxon>Bacillati</taxon>
        <taxon>Bacillota</taxon>
        <taxon>Bacilli</taxon>
        <taxon>Bacillales</taxon>
        <taxon>Staphylococcaceae</taxon>
        <taxon>Staphylococcus</taxon>
    </lineage>
</organism>
<keyword evidence="7 8" id="KW-0472">Membrane</keyword>
<evidence type="ECO:0000313" key="13">
    <source>
        <dbReference type="Proteomes" id="UP000095768"/>
    </source>
</evidence>
<evidence type="ECO:0000256" key="6">
    <source>
        <dbReference type="ARBA" id="ARBA00022989"/>
    </source>
</evidence>
<dbReference type="InterPro" id="IPR025720">
    <property type="entry name" value="RibU"/>
</dbReference>
<keyword evidence="3 8" id="KW-0813">Transport</keyword>
<dbReference type="AlphaFoldDB" id="A0A1D4MZ21"/>
<dbReference type="Pfam" id="PF12822">
    <property type="entry name" value="ECF_trnsprt"/>
    <property type="match status" value="1"/>
</dbReference>
<accession>A0A1D4MZ21</accession>
<gene>
    <name evidence="10" type="primary">ribU</name>
    <name evidence="10" type="ORF">SAMEA2297795_01632</name>
    <name evidence="11" type="ORF">SAMEA2297796_01853</name>
</gene>
<reference evidence="10 13" key="1">
    <citation type="submission" date="2016-09" db="EMBL/GenBank/DDBJ databases">
        <authorList>
            <consortium name="Pathogen Informatics"/>
        </authorList>
    </citation>
    <scope>NUCLEOTIDE SEQUENCE [LARGE SCALE GENOMIC DNA]</scope>
    <source>
        <strain evidence="10 13">82B</strain>
    </source>
</reference>
<dbReference type="Gene3D" id="1.10.1760.20">
    <property type="match status" value="1"/>
</dbReference>
<sequence>MQQQTKRLITISMLSAVAFILMFIKFPIPFLPPYLTLDFSDVPALLATFTLGPVAGLIVEFIKNLLNFLFNIGDPVGPVANFLAASSFLLTAYWIIKNKHTLKSQIIGLSIATLVMTVVLSILNYFVLLPLYGMIMNLSNVVENVKIVIVSGVIPFNIIKGIVISVIFILLYNRLKNVLPK</sequence>
<dbReference type="OrthoDB" id="9809216at2"/>
<dbReference type="EMBL" id="FMPI01000014">
    <property type="protein sequence ID" value="SCT15923.1"/>
    <property type="molecule type" value="Genomic_DNA"/>
</dbReference>
<comment type="function">
    <text evidence="8">Probably a riboflavin-binding protein that interacts with the energy-coupling factor (ECF) ABC-transporter complex.</text>
</comment>
<evidence type="ECO:0000256" key="1">
    <source>
        <dbReference type="ARBA" id="ARBA00004651"/>
    </source>
</evidence>
<keyword evidence="5 9" id="KW-0812">Transmembrane</keyword>
<feature type="transmembrane region" description="Helical" evidence="9">
    <location>
        <begin position="107"/>
        <end position="127"/>
    </location>
</feature>
<dbReference type="PANTHER" id="PTHR38438">
    <property type="entry name" value="RIBOFLAVIN TRANSPORTER RIBU"/>
    <property type="match status" value="1"/>
</dbReference>
<dbReference type="RefSeq" id="WP_069996041.1">
    <property type="nucleotide sequence ID" value="NZ_FMPG01000006.1"/>
</dbReference>
<evidence type="ECO:0000313" key="10">
    <source>
        <dbReference type="EMBL" id="SCT03676.1"/>
    </source>
</evidence>
<keyword evidence="6 9" id="KW-1133">Transmembrane helix</keyword>
<protein>
    <recommendedName>
        <fullName evidence="8">Riboflavin transporter</fullName>
    </recommendedName>
</protein>
<feature type="transmembrane region" description="Helical" evidence="9">
    <location>
        <begin position="147"/>
        <end position="172"/>
    </location>
</feature>
<evidence type="ECO:0000256" key="8">
    <source>
        <dbReference type="PIRNR" id="PIRNR037778"/>
    </source>
</evidence>
<evidence type="ECO:0000313" key="12">
    <source>
        <dbReference type="Proteomes" id="UP000095412"/>
    </source>
</evidence>
<dbReference type="PANTHER" id="PTHR38438:SF1">
    <property type="entry name" value="RIBOFLAVIN TRANSPORTER RIBU"/>
    <property type="match status" value="1"/>
</dbReference>
<evidence type="ECO:0000313" key="11">
    <source>
        <dbReference type="EMBL" id="SCT15923.1"/>
    </source>
</evidence>
<evidence type="ECO:0000256" key="4">
    <source>
        <dbReference type="ARBA" id="ARBA00022475"/>
    </source>
</evidence>
<comment type="similarity">
    <text evidence="2 8">Belongs to the prokaryotic riboflavin transporter (P-RFT) (TC 2.A.87) family.</text>
</comment>
<dbReference type="GO" id="GO:0005886">
    <property type="term" value="C:plasma membrane"/>
    <property type="evidence" value="ECO:0007669"/>
    <property type="project" value="UniProtKB-SubCell"/>
</dbReference>
<dbReference type="Proteomes" id="UP000095768">
    <property type="component" value="Unassembled WGS sequence"/>
</dbReference>
<name>A0A1D4MZ21_9STAP</name>
<dbReference type="InterPro" id="IPR024529">
    <property type="entry name" value="ECF_trnsprt_substrate-spec"/>
</dbReference>
<evidence type="ECO:0000256" key="7">
    <source>
        <dbReference type="ARBA" id="ARBA00023136"/>
    </source>
</evidence>
<dbReference type="PIRSF" id="PIRSF037778">
    <property type="entry name" value="UCP037778_transp_RibU"/>
    <property type="match status" value="1"/>
</dbReference>
<feature type="transmembrane region" description="Helical" evidence="9">
    <location>
        <begin position="7"/>
        <end position="28"/>
    </location>
</feature>
<feature type="transmembrane region" description="Helical" evidence="9">
    <location>
        <begin position="76"/>
        <end position="95"/>
    </location>
</feature>